<comment type="similarity">
    <text evidence="1">Belongs to the TrbG/VirB9 family.</text>
</comment>
<keyword evidence="5" id="KW-1185">Reference proteome</keyword>
<reference evidence="4 5" key="1">
    <citation type="submission" date="2017-08" db="EMBL/GenBank/DDBJ databases">
        <title>Complete genome sequence of Gluconacetobacter saccharivorans CV1 isolated from Fermented Vinegar.</title>
        <authorList>
            <person name="Kim S.-Y."/>
        </authorList>
    </citation>
    <scope>NUCLEOTIDE SEQUENCE [LARGE SCALE GENOMIC DNA]</scope>
    <source>
        <strain evidence="4 5">CV1</strain>
    </source>
</reference>
<evidence type="ECO:0000313" key="4">
    <source>
        <dbReference type="EMBL" id="AXY22035.1"/>
    </source>
</evidence>
<name>A0A347WAZ2_9PROT</name>
<dbReference type="InterPro" id="IPR038161">
    <property type="entry name" value="VirB9/CagX/TrbG_C_sf"/>
</dbReference>
<evidence type="ECO:0000256" key="2">
    <source>
        <dbReference type="ARBA" id="ARBA00022729"/>
    </source>
</evidence>
<feature type="signal peptide" evidence="3">
    <location>
        <begin position="1"/>
        <end position="20"/>
    </location>
</feature>
<evidence type="ECO:0000256" key="3">
    <source>
        <dbReference type="SAM" id="SignalP"/>
    </source>
</evidence>
<dbReference type="AlphaFoldDB" id="A0A347WAZ2"/>
<dbReference type="KEGG" id="ksc:CD178_01251"/>
<dbReference type="Proteomes" id="UP000264120">
    <property type="component" value="Chromosome"/>
</dbReference>
<dbReference type="Pfam" id="PF03524">
    <property type="entry name" value="CagX"/>
    <property type="match status" value="1"/>
</dbReference>
<feature type="chain" id="PRO_5016947115" evidence="3">
    <location>
        <begin position="21"/>
        <end position="305"/>
    </location>
</feature>
<protein>
    <submittedName>
        <fullName evidence="4">Type IV secretion system protein virB9</fullName>
    </submittedName>
</protein>
<evidence type="ECO:0000256" key="1">
    <source>
        <dbReference type="ARBA" id="ARBA00006135"/>
    </source>
</evidence>
<gene>
    <name evidence="4" type="primary">virB9</name>
    <name evidence="4" type="ORF">CD178_01251</name>
</gene>
<dbReference type="CDD" id="cd06911">
    <property type="entry name" value="VirB9_CagX_TrbG"/>
    <property type="match status" value="1"/>
</dbReference>
<dbReference type="EMBL" id="CP023036">
    <property type="protein sequence ID" value="AXY22035.1"/>
    <property type="molecule type" value="Genomic_DNA"/>
</dbReference>
<proteinExistence type="inferred from homology"/>
<keyword evidence="2 3" id="KW-0732">Signal</keyword>
<dbReference type="Gene3D" id="2.60.40.2500">
    <property type="match status" value="1"/>
</dbReference>
<dbReference type="RefSeq" id="WP_254057980.1">
    <property type="nucleotide sequence ID" value="NZ_CP023036.1"/>
</dbReference>
<dbReference type="InterPro" id="IPR033645">
    <property type="entry name" value="VirB9/CagX/TrbG_C"/>
</dbReference>
<organism evidence="4 5">
    <name type="scientific">Komagataeibacter saccharivorans</name>
    <dbReference type="NCBI Taxonomy" id="265959"/>
    <lineage>
        <taxon>Bacteria</taxon>
        <taxon>Pseudomonadati</taxon>
        <taxon>Pseudomonadota</taxon>
        <taxon>Alphaproteobacteria</taxon>
        <taxon>Acetobacterales</taxon>
        <taxon>Acetobacteraceae</taxon>
        <taxon>Komagataeibacter</taxon>
    </lineage>
</organism>
<dbReference type="InterPro" id="IPR010258">
    <property type="entry name" value="Conjugal_tfr_TrbG/VirB9/CagX"/>
</dbReference>
<evidence type="ECO:0000313" key="5">
    <source>
        <dbReference type="Proteomes" id="UP000264120"/>
    </source>
</evidence>
<accession>A0A347WAZ2</accession>
<sequence length="305" mass="33932">MMRQLYLPGLRALMAGSFMAGFAAVCLYPDGARATGSKSVSPYDYRIKSVVYNPRDTVEIDGVVGIATDITLSPEEHYVTHAFGEEGGWSFACRENHCFIRPREQESDTNLTIVTDRHVYHILLHYVGGRQEKGPDGHVRTVFAPTPWAVEQATVELTYLYPDEENSRKAAADRASHIQAELADVYGDGPHNTAYRRSDGTRDRTIAPLNVWDDYRFTYFRFPENGVLPALYVMNESGQETIVNAVVLGRDHNILAAQMTARQWRIRYGSLVIGVVNDGYNPSLGSAENGTISPVVRRVARDGAS</sequence>